<sequence>DIFNKPLDDWKRFQIDTRTVEGIDPSFHEGLISSYGLDSDIVKVDVLGQFPNQETNSFIPLDRIEEAINREVAFNPYEPLIMGCDPAEMGGDNTVVVLRRGLVVEHIFEWSHTPVDVTAYKISNLIHKYKPDAVVVDANGGGLAVYSLLTTHLNHVIFDEKGQRKPDDKEAYSNRRTELIVRKADWLILGSIPNHPGLIRDLKSLEAFIDSNGKLAIESKRAKGKKSTDYSDALSYTFSVNPEINMFHNSDSSKYEVSSKLPVEERLELLC</sequence>
<proteinExistence type="predicted"/>
<dbReference type="AlphaFoldDB" id="A0A2T4VW56"/>
<evidence type="ECO:0000256" key="1">
    <source>
        <dbReference type="ARBA" id="ARBA00022612"/>
    </source>
</evidence>
<feature type="domain" description="Terminase large subunit gp17-like C-terminal" evidence="2">
    <location>
        <begin position="83"/>
        <end position="238"/>
    </location>
</feature>
<dbReference type="Pfam" id="PF17289">
    <property type="entry name" value="Terminase_6C"/>
    <property type="match status" value="1"/>
</dbReference>
<reference evidence="4" key="1">
    <citation type="submission" date="2018-02" db="EMBL/GenBank/DDBJ databases">
        <title>Genome sequence of Candidatus Liberibacter europaeus.</title>
        <authorList>
            <person name="Frampton R.A."/>
            <person name="Thompson S.M."/>
            <person name="David C."/>
            <person name="Addison S.M."/>
            <person name="Smith G.R."/>
        </authorList>
    </citation>
    <scope>NUCLEOTIDE SEQUENCE [LARGE SCALE GENOMIC DNA]</scope>
</reference>
<dbReference type="Proteomes" id="UP000240811">
    <property type="component" value="Unassembled WGS sequence"/>
</dbReference>
<evidence type="ECO:0000313" key="4">
    <source>
        <dbReference type="Proteomes" id="UP000240811"/>
    </source>
</evidence>
<evidence type="ECO:0000313" key="3">
    <source>
        <dbReference type="EMBL" id="PTL86012.1"/>
    </source>
</evidence>
<evidence type="ECO:0000259" key="2">
    <source>
        <dbReference type="Pfam" id="PF17289"/>
    </source>
</evidence>
<protein>
    <submittedName>
        <fullName evidence="3">Terminase</fullName>
    </submittedName>
</protein>
<dbReference type="Gene3D" id="3.30.420.240">
    <property type="match status" value="1"/>
</dbReference>
<organism evidence="3 4">
    <name type="scientific">Candidatus Liberibacter europaeus</name>
    <dbReference type="NCBI Taxonomy" id="744859"/>
    <lineage>
        <taxon>Bacteria</taxon>
        <taxon>Pseudomonadati</taxon>
        <taxon>Pseudomonadota</taxon>
        <taxon>Alphaproteobacteria</taxon>
        <taxon>Hyphomicrobiales</taxon>
        <taxon>Rhizobiaceae</taxon>
        <taxon>Liberibacter</taxon>
    </lineage>
</organism>
<gene>
    <name evidence="3" type="ORF">C4617_05835</name>
</gene>
<accession>A0A2T4VW56</accession>
<dbReference type="InterPro" id="IPR035421">
    <property type="entry name" value="Terminase_6C"/>
</dbReference>
<dbReference type="EMBL" id="PSQJ01000015">
    <property type="protein sequence ID" value="PTL86012.1"/>
    <property type="molecule type" value="Genomic_DNA"/>
</dbReference>
<comment type="caution">
    <text evidence="3">The sequence shown here is derived from an EMBL/GenBank/DDBJ whole genome shotgun (WGS) entry which is preliminary data.</text>
</comment>
<feature type="non-terminal residue" evidence="3">
    <location>
        <position position="1"/>
    </location>
</feature>
<keyword evidence="1" id="KW-1188">Viral release from host cell</keyword>
<name>A0A2T4VW56_9HYPH</name>